<sequence length="700" mass="77333">IVSVSDQGHTGITDTALVYISINDQNDNAPKFGPSCRDVVIPENANHSFIHAFIANDADSGDNGKISYGLDGEFLDSNGKEQFRIERDTGKLYAVPLDREEKSEYKLDVIAVDNGNEKKSSKCSILVKISDINDNAPSFTQSIYSASVKEDIEIGTEVLRVLATDLDEGINSEIFYSIENSTESAFAIDEKTGAIFNSKSLNRELQSEHRFQILATDGAKGSIMSSLTQIRIIVTDANDHEPMFVEFPFYVNMTATPTSGIPLLRLVAFDPDIGPNGQLTYDIVRPDQRQLFELSPEAGILTVAAPDITWEPGTVEMLEIAVSDAGSPPKSSTGLVQIKIEGGPAIMLQFQEQVYKVKLEENTPVGTDVTQVKALRSDGRRQRVVYNFLRGNEGRAFEINSNNGLIRVRDSRLIDYEKNPSFNLTISAQSLTDESLTAYTSCVIEITDVNDNVPRFGREVYMVKTLESQPRHTPLLTAKAFDSDPNQTDHLKYEIIDGNVDGAFLMDPNNPGVILTNIVLDREIADHYELTISATDTGSPALVGLAQVLIEVIDINDNQPHFAPLRPINIKRDILTGTVVATIRANDIDIAPPVTYRLKVPSDYFSIDTYTGQLILMAFPPKIEGQTLTLELLASDGLFEAHTSVDVTFDKSDRKCQPKFSQPLYNFYYSINESFPTMIGDVALDSCEGTSEFELSRESR</sequence>
<dbReference type="GO" id="GO:0007156">
    <property type="term" value="P:homophilic cell adhesion via plasma membrane adhesion molecules"/>
    <property type="evidence" value="ECO:0007669"/>
    <property type="project" value="InterPro"/>
</dbReference>
<dbReference type="CDD" id="cd11304">
    <property type="entry name" value="Cadherin_repeat"/>
    <property type="match status" value="6"/>
</dbReference>
<dbReference type="GO" id="GO:0060429">
    <property type="term" value="P:epithelium development"/>
    <property type="evidence" value="ECO:0007669"/>
    <property type="project" value="UniProtKB-ARBA"/>
</dbReference>
<evidence type="ECO:0000259" key="10">
    <source>
        <dbReference type="PROSITE" id="PS50268"/>
    </source>
</evidence>
<dbReference type="GO" id="GO:0005886">
    <property type="term" value="C:plasma membrane"/>
    <property type="evidence" value="ECO:0007669"/>
    <property type="project" value="InterPro"/>
</dbReference>
<dbReference type="AlphaFoldDB" id="T1P467"/>
<evidence type="ECO:0000256" key="1">
    <source>
        <dbReference type="ARBA" id="ARBA00004167"/>
    </source>
</evidence>
<keyword evidence="3" id="KW-0732">Signal</keyword>
<dbReference type="EMBL" id="JN633980">
    <property type="protein sequence ID" value="AEQ34963.1"/>
    <property type="molecule type" value="mRNA"/>
</dbReference>
<feature type="non-terminal residue" evidence="11">
    <location>
        <position position="700"/>
    </location>
</feature>
<feature type="domain" description="Cadherin" evidence="10">
    <location>
        <begin position="351"/>
        <end position="456"/>
    </location>
</feature>
<dbReference type="InterPro" id="IPR020894">
    <property type="entry name" value="Cadherin_CS"/>
</dbReference>
<dbReference type="PANTHER" id="PTHR24028">
    <property type="entry name" value="CADHERIN-87A"/>
    <property type="match status" value="1"/>
</dbReference>
<name>T1P467_TIGJA</name>
<dbReference type="SMART" id="SM00112">
    <property type="entry name" value="CA"/>
    <property type="match status" value="5"/>
</dbReference>
<feature type="domain" description="Cadherin" evidence="10">
    <location>
        <begin position="245"/>
        <end position="340"/>
    </location>
</feature>
<dbReference type="Pfam" id="PF00028">
    <property type="entry name" value="Cadherin"/>
    <property type="match status" value="5"/>
</dbReference>
<feature type="domain" description="Cadherin" evidence="10">
    <location>
        <begin position="140"/>
        <end position="244"/>
    </location>
</feature>
<dbReference type="GO" id="GO:0009653">
    <property type="term" value="P:anatomical structure morphogenesis"/>
    <property type="evidence" value="ECO:0007669"/>
    <property type="project" value="UniProtKB-ARBA"/>
</dbReference>
<evidence type="ECO:0000256" key="5">
    <source>
        <dbReference type="ARBA" id="ARBA00022837"/>
    </source>
</evidence>
<evidence type="ECO:0000256" key="3">
    <source>
        <dbReference type="ARBA" id="ARBA00022729"/>
    </source>
</evidence>
<dbReference type="FunFam" id="2.60.40.60:FF:000092">
    <property type="entry name" value="Protocadherin 8"/>
    <property type="match status" value="1"/>
</dbReference>
<keyword evidence="6" id="KW-1133">Transmembrane helix</keyword>
<dbReference type="GO" id="GO:0005509">
    <property type="term" value="F:calcium ion binding"/>
    <property type="evidence" value="ECO:0007669"/>
    <property type="project" value="UniProtKB-UniRule"/>
</dbReference>
<dbReference type="FunFam" id="2.60.40.60:FF:000020">
    <property type="entry name" value="Dachsous cadherin-related 1b"/>
    <property type="match status" value="1"/>
</dbReference>
<feature type="domain" description="Cadherin" evidence="10">
    <location>
        <begin position="457"/>
        <end position="562"/>
    </location>
</feature>
<evidence type="ECO:0000256" key="7">
    <source>
        <dbReference type="ARBA" id="ARBA00023136"/>
    </source>
</evidence>
<dbReference type="InterPro" id="IPR015919">
    <property type="entry name" value="Cadherin-like_sf"/>
</dbReference>
<keyword evidence="7" id="KW-0472">Membrane</keyword>
<organism evidence="11">
    <name type="scientific">Tigriopus japonicus</name>
    <name type="common">Copepod</name>
    <dbReference type="NCBI Taxonomy" id="158387"/>
    <lineage>
        <taxon>Eukaryota</taxon>
        <taxon>Metazoa</taxon>
        <taxon>Ecdysozoa</taxon>
        <taxon>Arthropoda</taxon>
        <taxon>Crustacea</taxon>
        <taxon>Multicrustacea</taxon>
        <taxon>Hexanauplia</taxon>
        <taxon>Copepoda</taxon>
        <taxon>Harpacticoida</taxon>
        <taxon>Harpacticidae</taxon>
        <taxon>Tigriopus</taxon>
    </lineage>
</organism>
<keyword evidence="8" id="KW-0325">Glycoprotein</keyword>
<dbReference type="InterPro" id="IPR050174">
    <property type="entry name" value="Protocadherin/Cadherin-CA"/>
</dbReference>
<dbReference type="PRINTS" id="PR00205">
    <property type="entry name" value="CADHERIN"/>
</dbReference>
<keyword evidence="2" id="KW-0812">Transmembrane</keyword>
<evidence type="ECO:0000256" key="4">
    <source>
        <dbReference type="ARBA" id="ARBA00022737"/>
    </source>
</evidence>
<feature type="domain" description="Cadherin" evidence="10">
    <location>
        <begin position="562"/>
        <end position="660"/>
    </location>
</feature>
<dbReference type="Gene3D" id="2.60.40.60">
    <property type="entry name" value="Cadherins"/>
    <property type="match status" value="6"/>
</dbReference>
<dbReference type="FunFam" id="2.60.40.60:FF:000104">
    <property type="entry name" value="cadherin-23 isoform X1"/>
    <property type="match status" value="1"/>
</dbReference>
<accession>T1P467</accession>
<reference evidence="11" key="1">
    <citation type="submission" date="2011-08" db="EMBL/GenBank/DDBJ databases">
        <authorList>
            <person name="Kim B.-M."/>
            <person name="Rhee J.-S."/>
            <person name="Lee J.-S."/>
        </authorList>
    </citation>
    <scope>NUCLEOTIDE SEQUENCE</scope>
</reference>
<keyword evidence="4" id="KW-0677">Repeat</keyword>
<keyword evidence="5 9" id="KW-0106">Calcium</keyword>
<feature type="domain" description="Cadherin" evidence="10">
    <location>
        <begin position="33"/>
        <end position="139"/>
    </location>
</feature>
<evidence type="ECO:0000256" key="8">
    <source>
        <dbReference type="ARBA" id="ARBA00023180"/>
    </source>
</evidence>
<dbReference type="FunFam" id="2.60.40.60:FF:000033">
    <property type="entry name" value="FAT atypical cadherin 1"/>
    <property type="match status" value="1"/>
</dbReference>
<dbReference type="SUPFAM" id="SSF49313">
    <property type="entry name" value="Cadherin-like"/>
    <property type="match status" value="6"/>
</dbReference>
<protein>
    <submittedName>
        <fullName evidence="11">Cadherin 23</fullName>
    </submittedName>
</protein>
<feature type="domain" description="Cadherin" evidence="10">
    <location>
        <begin position="2"/>
        <end position="32"/>
    </location>
</feature>
<proteinExistence type="evidence at transcript level"/>
<dbReference type="GO" id="GO:0008104">
    <property type="term" value="P:intracellular protein localization"/>
    <property type="evidence" value="ECO:0007669"/>
    <property type="project" value="UniProtKB-ARBA"/>
</dbReference>
<evidence type="ECO:0000256" key="2">
    <source>
        <dbReference type="ARBA" id="ARBA00022692"/>
    </source>
</evidence>
<feature type="non-terminal residue" evidence="11">
    <location>
        <position position="1"/>
    </location>
</feature>
<dbReference type="PROSITE" id="PS50268">
    <property type="entry name" value="CADHERIN_2"/>
    <property type="match status" value="7"/>
</dbReference>
<evidence type="ECO:0000256" key="9">
    <source>
        <dbReference type="PROSITE-ProRule" id="PRU00043"/>
    </source>
</evidence>
<evidence type="ECO:0000313" key="11">
    <source>
        <dbReference type="EMBL" id="AEQ34963.1"/>
    </source>
</evidence>
<comment type="subcellular location">
    <subcellularLocation>
        <location evidence="1">Membrane</location>
        <topology evidence="1">Single-pass membrane protein</topology>
    </subcellularLocation>
</comment>
<dbReference type="PANTHER" id="PTHR24028:SF328">
    <property type="entry name" value="CADHERIN-3"/>
    <property type="match status" value="1"/>
</dbReference>
<dbReference type="InterPro" id="IPR002126">
    <property type="entry name" value="Cadherin-like_dom"/>
</dbReference>
<dbReference type="PROSITE" id="PS00232">
    <property type="entry name" value="CADHERIN_1"/>
    <property type="match status" value="4"/>
</dbReference>
<evidence type="ECO:0000256" key="6">
    <source>
        <dbReference type="ARBA" id="ARBA00022989"/>
    </source>
</evidence>